<evidence type="ECO:0000256" key="4">
    <source>
        <dbReference type="ARBA" id="ARBA00022598"/>
    </source>
</evidence>
<evidence type="ECO:0000256" key="9">
    <source>
        <dbReference type="ARBA" id="ARBA00023316"/>
    </source>
</evidence>
<keyword evidence="7" id="KW-0133">Cell shape</keyword>
<evidence type="ECO:0000256" key="10">
    <source>
        <dbReference type="PROSITE-ProRule" id="PRU00409"/>
    </source>
</evidence>
<keyword evidence="4" id="KW-0436">Ligase</keyword>
<dbReference type="Gene3D" id="3.30.1490.20">
    <property type="entry name" value="ATP-grasp fold, A domain"/>
    <property type="match status" value="1"/>
</dbReference>
<evidence type="ECO:0000256" key="1">
    <source>
        <dbReference type="ARBA" id="ARBA00004496"/>
    </source>
</evidence>
<dbReference type="GO" id="GO:0005737">
    <property type="term" value="C:cytoplasm"/>
    <property type="evidence" value="ECO:0007669"/>
    <property type="project" value="UniProtKB-SubCell"/>
</dbReference>
<dbReference type="InterPro" id="IPR013815">
    <property type="entry name" value="ATP_grasp_subdomain_1"/>
</dbReference>
<evidence type="ECO:0000256" key="3">
    <source>
        <dbReference type="ARBA" id="ARBA00022490"/>
    </source>
</evidence>
<evidence type="ECO:0000256" key="8">
    <source>
        <dbReference type="ARBA" id="ARBA00022984"/>
    </source>
</evidence>
<accession>A0A1F7IAI2</accession>
<dbReference type="EMBL" id="MGAG01000026">
    <property type="protein sequence ID" value="OGK40375.1"/>
    <property type="molecule type" value="Genomic_DNA"/>
</dbReference>
<evidence type="ECO:0000256" key="5">
    <source>
        <dbReference type="ARBA" id="ARBA00022741"/>
    </source>
</evidence>
<dbReference type="Pfam" id="PF07478">
    <property type="entry name" value="Dala_Dala_lig_C"/>
    <property type="match status" value="1"/>
</dbReference>
<dbReference type="Proteomes" id="UP000177698">
    <property type="component" value="Unassembled WGS sequence"/>
</dbReference>
<dbReference type="SUPFAM" id="SSF52440">
    <property type="entry name" value="PreATP-grasp domain"/>
    <property type="match status" value="1"/>
</dbReference>
<dbReference type="Gene3D" id="3.40.50.20">
    <property type="match status" value="1"/>
</dbReference>
<keyword evidence="6 10" id="KW-0067">ATP-binding</keyword>
<keyword evidence="5 10" id="KW-0547">Nucleotide-binding</keyword>
<evidence type="ECO:0000256" key="6">
    <source>
        <dbReference type="ARBA" id="ARBA00022840"/>
    </source>
</evidence>
<keyword evidence="3" id="KW-0963">Cytoplasm</keyword>
<dbReference type="InterPro" id="IPR011761">
    <property type="entry name" value="ATP-grasp"/>
</dbReference>
<dbReference type="GO" id="GO:0005524">
    <property type="term" value="F:ATP binding"/>
    <property type="evidence" value="ECO:0007669"/>
    <property type="project" value="UniProtKB-UniRule"/>
</dbReference>
<name>A0A1F7IAI2_9BACT</name>
<organism evidence="12 13">
    <name type="scientific">Candidatus Roizmanbacteria bacterium RIFCSPLOWO2_01_FULL_37_12</name>
    <dbReference type="NCBI Taxonomy" id="1802056"/>
    <lineage>
        <taxon>Bacteria</taxon>
        <taxon>Candidatus Roizmaniibacteriota</taxon>
    </lineage>
</organism>
<dbReference type="GO" id="GO:0008360">
    <property type="term" value="P:regulation of cell shape"/>
    <property type="evidence" value="ECO:0007669"/>
    <property type="project" value="UniProtKB-KW"/>
</dbReference>
<dbReference type="GO" id="GO:0046872">
    <property type="term" value="F:metal ion binding"/>
    <property type="evidence" value="ECO:0007669"/>
    <property type="project" value="InterPro"/>
</dbReference>
<dbReference type="InterPro" id="IPR000291">
    <property type="entry name" value="D-Ala_lig_Van_CS"/>
</dbReference>
<reference evidence="12 13" key="1">
    <citation type="journal article" date="2016" name="Nat. Commun.">
        <title>Thousands of microbial genomes shed light on interconnected biogeochemical processes in an aquifer system.</title>
        <authorList>
            <person name="Anantharaman K."/>
            <person name="Brown C.T."/>
            <person name="Hug L.A."/>
            <person name="Sharon I."/>
            <person name="Castelle C.J."/>
            <person name="Probst A.J."/>
            <person name="Thomas B.C."/>
            <person name="Singh A."/>
            <person name="Wilkins M.J."/>
            <person name="Karaoz U."/>
            <person name="Brodie E.L."/>
            <person name="Williams K.H."/>
            <person name="Hubbard S.S."/>
            <person name="Banfield J.F."/>
        </authorList>
    </citation>
    <scope>NUCLEOTIDE SEQUENCE [LARGE SCALE GENOMIC DNA]</scope>
</reference>
<evidence type="ECO:0000256" key="2">
    <source>
        <dbReference type="ARBA" id="ARBA00010871"/>
    </source>
</evidence>
<dbReference type="PROSITE" id="PS50975">
    <property type="entry name" value="ATP_GRASP"/>
    <property type="match status" value="1"/>
</dbReference>
<comment type="caution">
    <text evidence="12">The sequence shown here is derived from an EMBL/GenBank/DDBJ whole genome shotgun (WGS) entry which is preliminary data.</text>
</comment>
<comment type="subcellular location">
    <subcellularLocation>
        <location evidence="1">Cytoplasm</location>
    </subcellularLocation>
</comment>
<evidence type="ECO:0000313" key="12">
    <source>
        <dbReference type="EMBL" id="OGK40375.1"/>
    </source>
</evidence>
<dbReference type="GO" id="GO:0071555">
    <property type="term" value="P:cell wall organization"/>
    <property type="evidence" value="ECO:0007669"/>
    <property type="project" value="UniProtKB-KW"/>
</dbReference>
<dbReference type="Gene3D" id="3.30.470.20">
    <property type="entry name" value="ATP-grasp fold, B domain"/>
    <property type="match status" value="1"/>
</dbReference>
<dbReference type="GO" id="GO:0009252">
    <property type="term" value="P:peptidoglycan biosynthetic process"/>
    <property type="evidence" value="ECO:0007669"/>
    <property type="project" value="UniProtKB-KW"/>
</dbReference>
<keyword evidence="8" id="KW-0573">Peptidoglycan synthesis</keyword>
<evidence type="ECO:0000259" key="11">
    <source>
        <dbReference type="PROSITE" id="PS50975"/>
    </source>
</evidence>
<evidence type="ECO:0000313" key="13">
    <source>
        <dbReference type="Proteomes" id="UP000177698"/>
    </source>
</evidence>
<dbReference type="STRING" id="1802056.A2954_03165"/>
<dbReference type="PROSITE" id="PS00844">
    <property type="entry name" value="DALA_DALA_LIGASE_2"/>
    <property type="match status" value="1"/>
</dbReference>
<gene>
    <name evidence="12" type="ORF">A2954_03165</name>
</gene>
<dbReference type="InterPro" id="IPR011095">
    <property type="entry name" value="Dala_Dala_lig_C"/>
</dbReference>
<dbReference type="GO" id="GO:0008716">
    <property type="term" value="F:D-alanine-D-alanine ligase activity"/>
    <property type="evidence" value="ECO:0007669"/>
    <property type="project" value="InterPro"/>
</dbReference>
<protein>
    <recommendedName>
        <fullName evidence="11">ATP-grasp domain-containing protein</fullName>
    </recommendedName>
</protein>
<evidence type="ECO:0000256" key="7">
    <source>
        <dbReference type="ARBA" id="ARBA00022960"/>
    </source>
</evidence>
<sequence>MKVETLAFLYNVRHTYPDPKDPRTQLEVDFDDPETTKWQIKHLESCGYKVIPVEANEKAYLTLYQNKNNIDLVFNVAEGIYGNDREAQIPAMLEMLQIAYTGSSPLTQALVLNKAKTKEILLANKIPTLPFQLFLTNNSKLNLRLSFPLIVKPVSEGSGAGINNKSVVNSKSELQKQINLMLKTFKHEAAMIEPFLSGPEYSVAMIGNPPRILPIVSPDHAKLPKNYLPMDSFEVKWIFEEQGNSDYLICPATIEKKLYQKIYQICLKTWKALDILDWCRIDLRLDKKDNPFVLEVNSPPGIIPPEVSTTSYFPLAARVAGIEYKQMLNMIIESALRRYNLS</sequence>
<dbReference type="PANTHER" id="PTHR23132">
    <property type="entry name" value="D-ALANINE--D-ALANINE LIGASE"/>
    <property type="match status" value="1"/>
</dbReference>
<dbReference type="PANTHER" id="PTHR23132:SF23">
    <property type="entry name" value="D-ALANINE--D-ALANINE LIGASE B"/>
    <property type="match status" value="1"/>
</dbReference>
<dbReference type="AlphaFoldDB" id="A0A1F7IAI2"/>
<proteinExistence type="inferred from homology"/>
<dbReference type="SUPFAM" id="SSF56059">
    <property type="entry name" value="Glutathione synthetase ATP-binding domain-like"/>
    <property type="match status" value="1"/>
</dbReference>
<dbReference type="InterPro" id="IPR016185">
    <property type="entry name" value="PreATP-grasp_dom_sf"/>
</dbReference>
<keyword evidence="9" id="KW-0961">Cell wall biogenesis/degradation</keyword>
<feature type="domain" description="ATP-grasp" evidence="11">
    <location>
        <begin position="118"/>
        <end position="333"/>
    </location>
</feature>
<comment type="similarity">
    <text evidence="2">Belongs to the D-alanine--D-alanine ligase family.</text>
</comment>